<dbReference type="Gene3D" id="1.10.1760.20">
    <property type="match status" value="1"/>
</dbReference>
<dbReference type="NCBIfam" id="TIGR02359">
    <property type="entry name" value="thiW"/>
    <property type="match status" value="1"/>
</dbReference>
<dbReference type="PIRSF" id="PIRSF024534">
    <property type="entry name" value="ThiW"/>
    <property type="match status" value="1"/>
</dbReference>
<dbReference type="InterPro" id="IPR012652">
    <property type="entry name" value="ThiW"/>
</dbReference>
<name>A0A1W1V671_PEPAS</name>
<protein>
    <submittedName>
        <fullName evidence="2">Energy coupling factor transporter S component ThiW</fullName>
    </submittedName>
</protein>
<keyword evidence="1" id="KW-0812">Transmembrane</keyword>
<dbReference type="Proteomes" id="UP000192368">
    <property type="component" value="Unassembled WGS sequence"/>
</dbReference>
<evidence type="ECO:0000313" key="2">
    <source>
        <dbReference type="EMBL" id="SMB88868.1"/>
    </source>
</evidence>
<dbReference type="STRING" id="573058.SAMN00017477_1478"/>
<keyword evidence="1" id="KW-0472">Membrane</keyword>
<dbReference type="Pfam" id="PF09512">
    <property type="entry name" value="ThiW"/>
    <property type="match status" value="1"/>
</dbReference>
<evidence type="ECO:0000256" key="1">
    <source>
        <dbReference type="SAM" id="Phobius"/>
    </source>
</evidence>
<dbReference type="OrthoDB" id="5516776at2"/>
<keyword evidence="1" id="KW-1133">Transmembrane helix</keyword>
<feature type="transmembrane region" description="Helical" evidence="1">
    <location>
        <begin position="70"/>
        <end position="87"/>
    </location>
</feature>
<proteinExistence type="predicted"/>
<dbReference type="AlphaFoldDB" id="A0A1W1V671"/>
<accession>A0A1W1V671</accession>
<gene>
    <name evidence="2" type="ORF">SAMN00017477_1478</name>
</gene>
<feature type="transmembrane region" description="Helical" evidence="1">
    <location>
        <begin position="134"/>
        <end position="158"/>
    </location>
</feature>
<feature type="transmembrane region" description="Helical" evidence="1">
    <location>
        <begin position="94"/>
        <end position="114"/>
    </location>
</feature>
<dbReference type="EMBL" id="FWWR01000009">
    <property type="protein sequence ID" value="SMB88868.1"/>
    <property type="molecule type" value="Genomic_DNA"/>
</dbReference>
<keyword evidence="3" id="KW-1185">Reference proteome</keyword>
<organism evidence="2 3">
    <name type="scientific">Peptoniphilus asaccharolyticus DSM 20463</name>
    <dbReference type="NCBI Taxonomy" id="573058"/>
    <lineage>
        <taxon>Bacteria</taxon>
        <taxon>Bacillati</taxon>
        <taxon>Bacillota</taxon>
        <taxon>Tissierellia</taxon>
        <taxon>Tissierellales</taxon>
        <taxon>Peptoniphilaceae</taxon>
        <taxon>Peptoniphilus</taxon>
    </lineage>
</organism>
<sequence length="168" mass="18339">MKSKSVKKMILAALFASINIAISSVAFITNFVPFQHTTNVIGAVFLGPTYNLAQAFISATIRVFILGRPFTAYTGAVFGAVLSAVVYKKTKSLLGAALGEVFGTGVIGALISYYPMKYLFIYPSINLEHEPFWFFMPMWIPATITGSIVVLIILKILLSSKVFKNLLS</sequence>
<reference evidence="3" key="1">
    <citation type="submission" date="2017-04" db="EMBL/GenBank/DDBJ databases">
        <authorList>
            <person name="Varghese N."/>
            <person name="Submissions S."/>
        </authorList>
    </citation>
    <scope>NUCLEOTIDE SEQUENCE [LARGE SCALE GENOMIC DNA]</scope>
    <source>
        <strain evidence="3">DSM 20463</strain>
    </source>
</reference>
<dbReference type="RefSeq" id="WP_084231009.1">
    <property type="nucleotide sequence ID" value="NZ_FWWR01000009.1"/>
</dbReference>
<evidence type="ECO:0000313" key="3">
    <source>
        <dbReference type="Proteomes" id="UP000192368"/>
    </source>
</evidence>